<dbReference type="AlphaFoldDB" id="A0A8H9M9U5"/>
<organism evidence="4 5">
    <name type="scientific">Amycolatopsis bartoniae</name>
    <dbReference type="NCBI Taxonomy" id="941986"/>
    <lineage>
        <taxon>Bacteria</taxon>
        <taxon>Bacillati</taxon>
        <taxon>Actinomycetota</taxon>
        <taxon>Actinomycetes</taxon>
        <taxon>Pseudonocardiales</taxon>
        <taxon>Pseudonocardiaceae</taxon>
        <taxon>Amycolatopsis</taxon>
    </lineage>
</organism>
<feature type="compositionally biased region" description="Low complexity" evidence="1">
    <location>
        <begin position="10"/>
        <end position="20"/>
    </location>
</feature>
<comment type="caution">
    <text evidence="4">The sequence shown here is derived from an EMBL/GenBank/DDBJ whole genome shotgun (WGS) entry which is preliminary data.</text>
</comment>
<dbReference type="OrthoDB" id="3405072at2"/>
<feature type="region of interest" description="Disordered" evidence="1">
    <location>
        <begin position="1"/>
        <end position="111"/>
    </location>
</feature>
<dbReference type="EMBL" id="BNAV01000003">
    <property type="protein sequence ID" value="GHF51825.1"/>
    <property type="molecule type" value="Genomic_DNA"/>
</dbReference>
<keyword evidence="5" id="KW-1185">Reference proteome</keyword>
<keyword evidence="2" id="KW-0472">Membrane</keyword>
<evidence type="ECO:0000259" key="3">
    <source>
        <dbReference type="Pfam" id="PF14230"/>
    </source>
</evidence>
<keyword evidence="2" id="KW-1133">Transmembrane helix</keyword>
<reference evidence="4" key="1">
    <citation type="journal article" date="2014" name="Int. J. Syst. Evol. Microbiol.">
        <title>Complete genome sequence of Corynebacterium casei LMG S-19264T (=DSM 44701T), isolated from a smear-ripened cheese.</title>
        <authorList>
            <consortium name="US DOE Joint Genome Institute (JGI-PGF)"/>
            <person name="Walter F."/>
            <person name="Albersmeier A."/>
            <person name="Kalinowski J."/>
            <person name="Ruckert C."/>
        </authorList>
    </citation>
    <scope>NUCLEOTIDE SEQUENCE</scope>
    <source>
        <strain evidence="4">CGMCC 4.7679</strain>
    </source>
</reference>
<feature type="compositionally biased region" description="Low complexity" evidence="1">
    <location>
        <begin position="39"/>
        <end position="50"/>
    </location>
</feature>
<dbReference type="InterPro" id="IPR025637">
    <property type="entry name" value="DUF4333"/>
</dbReference>
<feature type="compositionally biased region" description="Low complexity" evidence="1">
    <location>
        <begin position="57"/>
        <end position="106"/>
    </location>
</feature>
<dbReference type="Pfam" id="PF14230">
    <property type="entry name" value="DUF4333"/>
    <property type="match status" value="1"/>
</dbReference>
<proteinExistence type="predicted"/>
<gene>
    <name evidence="4" type="ORF">GCM10017566_26340</name>
</gene>
<name>A0A8H9M9U5_9PSEU</name>
<evidence type="ECO:0000256" key="1">
    <source>
        <dbReference type="SAM" id="MobiDB-lite"/>
    </source>
</evidence>
<evidence type="ECO:0000313" key="4">
    <source>
        <dbReference type="EMBL" id="GHF51825.1"/>
    </source>
</evidence>
<feature type="domain" description="DUF4333" evidence="3">
    <location>
        <begin position="141"/>
        <end position="216"/>
    </location>
</feature>
<evidence type="ECO:0000313" key="5">
    <source>
        <dbReference type="Proteomes" id="UP000658656"/>
    </source>
</evidence>
<protein>
    <recommendedName>
        <fullName evidence="3">DUF4333 domain-containing protein</fullName>
    </recommendedName>
</protein>
<evidence type="ECO:0000256" key="2">
    <source>
        <dbReference type="SAM" id="Phobius"/>
    </source>
</evidence>
<dbReference type="RefSeq" id="WP_145936179.1">
    <property type="nucleotide sequence ID" value="NZ_BNAV01000003.1"/>
</dbReference>
<sequence length="224" mass="23940">MSTPHGGNDPQQWGQAPQAPGSGGFPAQGYPQTGGFPAQGYPQQQPGGYPQSPPQGYPQQQPQYPEQPQYPQQYGQQPGYPQQQYPQQGQYPQQPYYGQQPQPGQYDYGTPSGFGAPVKKGGSAKLLWIVTAVVIVIVAAVGITGFWKPGFFITKVLDQTAVQSGVQQMLASYGDTATAVSCPADQEVKAGTTFTCTATIGGQQRKVTVTVQDENGNYQVGHPQ</sequence>
<keyword evidence="2" id="KW-0812">Transmembrane</keyword>
<accession>A0A8H9M9U5</accession>
<dbReference type="Proteomes" id="UP000658656">
    <property type="component" value="Unassembled WGS sequence"/>
</dbReference>
<feature type="transmembrane region" description="Helical" evidence="2">
    <location>
        <begin position="126"/>
        <end position="147"/>
    </location>
</feature>
<reference evidence="4" key="2">
    <citation type="submission" date="2020-09" db="EMBL/GenBank/DDBJ databases">
        <authorList>
            <person name="Sun Q."/>
            <person name="Zhou Y."/>
        </authorList>
    </citation>
    <scope>NUCLEOTIDE SEQUENCE</scope>
    <source>
        <strain evidence="4">CGMCC 4.7679</strain>
    </source>
</reference>